<comment type="subcellular location">
    <subcellularLocation>
        <location evidence="1">Nucleus</location>
    </subcellularLocation>
</comment>
<dbReference type="EC" id="2.4.2.-" evidence="9"/>
<comment type="catalytic activity">
    <reaction evidence="8">
        <text>NAD(+) + (ADP-D-ribosyl)n-acceptor = nicotinamide + (ADP-D-ribosyl)n+1-acceptor + H(+).</text>
        <dbReference type="EC" id="2.4.2.30"/>
    </reaction>
</comment>
<dbReference type="EMBL" id="CCYA01000276">
    <property type="protein sequence ID" value="CEH18905.1"/>
    <property type="molecule type" value="Genomic_DNA"/>
</dbReference>
<dbReference type="GO" id="GO:0005730">
    <property type="term" value="C:nucleolus"/>
    <property type="evidence" value="ECO:0007669"/>
    <property type="project" value="TreeGrafter"/>
</dbReference>
<name>A0A0P1BPT8_9BASI</name>
<dbReference type="CDD" id="cd01437">
    <property type="entry name" value="parp_like"/>
    <property type="match status" value="1"/>
</dbReference>
<dbReference type="Gene3D" id="3.40.50.10190">
    <property type="entry name" value="BRCT domain"/>
    <property type="match status" value="1"/>
</dbReference>
<keyword evidence="3 9" id="KW-0808">Transferase</keyword>
<reference evidence="15 16" key="1">
    <citation type="submission" date="2014-09" db="EMBL/GenBank/DDBJ databases">
        <authorList>
            <person name="Magalhaes I.L.F."/>
            <person name="Oliveira U."/>
            <person name="Santos F.R."/>
            <person name="Vidigal T.H.D.A."/>
            <person name="Brescovit A.D."/>
            <person name="Santos A.J."/>
        </authorList>
    </citation>
    <scope>NUCLEOTIDE SEQUENCE [LARGE SCALE GENOMIC DNA]</scope>
</reference>
<dbReference type="GO" id="GO:0003950">
    <property type="term" value="F:NAD+ poly-ADP-ribosyltransferase activity"/>
    <property type="evidence" value="ECO:0007669"/>
    <property type="project" value="UniProtKB-UniRule"/>
</dbReference>
<evidence type="ECO:0000256" key="10">
    <source>
        <dbReference type="SAM" id="MobiDB-lite"/>
    </source>
</evidence>
<evidence type="ECO:0000256" key="6">
    <source>
        <dbReference type="ARBA" id="ARBA00023242"/>
    </source>
</evidence>
<dbReference type="InterPro" id="IPR036930">
    <property type="entry name" value="WGR_dom_sf"/>
</dbReference>
<dbReference type="Gene3D" id="1.20.142.10">
    <property type="entry name" value="Poly(ADP-ribose) polymerase, regulatory domain"/>
    <property type="match status" value="1"/>
</dbReference>
<evidence type="ECO:0000256" key="4">
    <source>
        <dbReference type="ARBA" id="ARBA00022695"/>
    </source>
</evidence>
<dbReference type="OrthoDB" id="2017365at2759"/>
<feature type="domain" description="PARP catalytic" evidence="12">
    <location>
        <begin position="455"/>
        <end position="684"/>
    </location>
</feature>
<comment type="similarity">
    <text evidence="7">Belongs to the ARTD/PARP family.</text>
</comment>
<protein>
    <recommendedName>
        <fullName evidence="9">Poly [ADP-ribose] polymerase</fullName>
        <shortName evidence="9">PARP</shortName>
        <ecNumber evidence="9">2.4.2.-</ecNumber>
    </recommendedName>
</protein>
<organism evidence="15 16">
    <name type="scientific">Ceraceosorus bombacis</name>
    <dbReference type="NCBI Taxonomy" id="401625"/>
    <lineage>
        <taxon>Eukaryota</taxon>
        <taxon>Fungi</taxon>
        <taxon>Dikarya</taxon>
        <taxon>Basidiomycota</taxon>
        <taxon>Ustilaginomycotina</taxon>
        <taxon>Exobasidiomycetes</taxon>
        <taxon>Ceraceosorales</taxon>
        <taxon>Ceraceosoraceae</taxon>
        <taxon>Ceraceosorus</taxon>
    </lineage>
</organism>
<dbReference type="InterPro" id="IPR012317">
    <property type="entry name" value="Poly(ADP-ribose)pol_cat_dom"/>
</dbReference>
<dbReference type="Pfam" id="PF00644">
    <property type="entry name" value="PARP"/>
    <property type="match status" value="1"/>
</dbReference>
<dbReference type="PROSITE" id="PS51060">
    <property type="entry name" value="PARP_ALPHA_HD"/>
    <property type="match status" value="1"/>
</dbReference>
<evidence type="ECO:0000256" key="7">
    <source>
        <dbReference type="ARBA" id="ARBA00024347"/>
    </source>
</evidence>
<dbReference type="Proteomes" id="UP000054845">
    <property type="component" value="Unassembled WGS sequence"/>
</dbReference>
<keyword evidence="16" id="KW-1185">Reference proteome</keyword>
<dbReference type="GO" id="GO:0070212">
    <property type="term" value="P:protein poly-ADP-ribosylation"/>
    <property type="evidence" value="ECO:0007669"/>
    <property type="project" value="TreeGrafter"/>
</dbReference>
<dbReference type="InterPro" id="IPR036616">
    <property type="entry name" value="Poly(ADP-ribose)pol_reg_dom_sf"/>
</dbReference>
<dbReference type="InterPro" id="IPR004102">
    <property type="entry name" value="Poly(ADP-ribose)pol_reg_dom"/>
</dbReference>
<dbReference type="CDD" id="cd07997">
    <property type="entry name" value="WGR_PARP"/>
    <property type="match status" value="1"/>
</dbReference>
<feature type="domain" description="BRCT" evidence="11">
    <location>
        <begin position="12"/>
        <end position="102"/>
    </location>
</feature>
<evidence type="ECO:0000256" key="5">
    <source>
        <dbReference type="ARBA" id="ARBA00023027"/>
    </source>
</evidence>
<dbReference type="GO" id="GO:1990404">
    <property type="term" value="F:NAD+-protein mono-ADP-ribosyltransferase activity"/>
    <property type="evidence" value="ECO:0007669"/>
    <property type="project" value="TreeGrafter"/>
</dbReference>
<dbReference type="InterPro" id="IPR036420">
    <property type="entry name" value="BRCT_dom_sf"/>
</dbReference>
<dbReference type="PROSITE" id="PS50172">
    <property type="entry name" value="BRCT"/>
    <property type="match status" value="1"/>
</dbReference>
<keyword evidence="4" id="KW-0548">Nucleotidyltransferase</keyword>
<evidence type="ECO:0000259" key="11">
    <source>
        <dbReference type="PROSITE" id="PS50172"/>
    </source>
</evidence>
<dbReference type="SUPFAM" id="SSF52113">
    <property type="entry name" value="BRCT domain"/>
    <property type="match status" value="1"/>
</dbReference>
<dbReference type="InterPro" id="IPR008893">
    <property type="entry name" value="WGR_domain"/>
</dbReference>
<dbReference type="AlphaFoldDB" id="A0A0P1BPT8"/>
<feature type="domain" description="WGR" evidence="14">
    <location>
        <begin position="188"/>
        <end position="285"/>
    </location>
</feature>
<evidence type="ECO:0000256" key="1">
    <source>
        <dbReference type="ARBA" id="ARBA00004123"/>
    </source>
</evidence>
<dbReference type="Gene3D" id="3.90.228.10">
    <property type="match status" value="1"/>
</dbReference>
<dbReference type="Pfam" id="PF05406">
    <property type="entry name" value="WGR"/>
    <property type="match status" value="1"/>
</dbReference>
<evidence type="ECO:0000256" key="2">
    <source>
        <dbReference type="ARBA" id="ARBA00022676"/>
    </source>
</evidence>
<dbReference type="SMART" id="SM00292">
    <property type="entry name" value="BRCT"/>
    <property type="match status" value="1"/>
</dbReference>
<dbReference type="SUPFAM" id="SSF56399">
    <property type="entry name" value="ADP-ribosylation"/>
    <property type="match status" value="1"/>
</dbReference>
<dbReference type="PANTHER" id="PTHR10459:SF60">
    <property type="entry name" value="POLY [ADP-RIBOSE] POLYMERASE 2"/>
    <property type="match status" value="1"/>
</dbReference>
<dbReference type="PANTHER" id="PTHR10459">
    <property type="entry name" value="DNA LIGASE"/>
    <property type="match status" value="1"/>
</dbReference>
<evidence type="ECO:0000313" key="16">
    <source>
        <dbReference type="Proteomes" id="UP000054845"/>
    </source>
</evidence>
<feature type="region of interest" description="Disordered" evidence="10">
    <location>
        <begin position="107"/>
        <end position="173"/>
    </location>
</feature>
<dbReference type="GO" id="GO:0016779">
    <property type="term" value="F:nucleotidyltransferase activity"/>
    <property type="evidence" value="ECO:0007669"/>
    <property type="project" value="UniProtKB-KW"/>
</dbReference>
<evidence type="ECO:0000259" key="12">
    <source>
        <dbReference type="PROSITE" id="PS51059"/>
    </source>
</evidence>
<feature type="domain" description="PARP alpha-helical" evidence="13">
    <location>
        <begin position="327"/>
        <end position="447"/>
    </location>
</feature>
<dbReference type="Pfam" id="PF02877">
    <property type="entry name" value="PARP_reg"/>
    <property type="match status" value="1"/>
</dbReference>
<dbReference type="InterPro" id="IPR001357">
    <property type="entry name" value="BRCT_dom"/>
</dbReference>
<evidence type="ECO:0000259" key="14">
    <source>
        <dbReference type="PROSITE" id="PS51977"/>
    </source>
</evidence>
<dbReference type="PROSITE" id="PS51059">
    <property type="entry name" value="PARP_CATALYTIC"/>
    <property type="match status" value="1"/>
</dbReference>
<dbReference type="SUPFAM" id="SSF47587">
    <property type="entry name" value="Domain of poly(ADP-ribose) polymerase"/>
    <property type="match status" value="1"/>
</dbReference>
<keyword evidence="6" id="KW-0539">Nucleus</keyword>
<sequence length="684" mass="74776">MAPKKQAAAQVSAGLPLEGCIICLSGNLGRSRNEIADLISSAGGATSVSITKKTSHLVCSAYEVDGVKAIQAREAKLPVLALEWIIDSNRLGKKQDIAKYEWDDNGQNQLTRDASDTAAKGSKRSAPANGDDDDDDADDEDKKKSRSQRSASPTKRTRTLRTPEPSKPTTVVRKGAAPVDIYCGLKDTFHVLARDGEIYSATLNQVDAGKNASKAYFLQILVPDDGKGEPVVFTRWGRVGEPGQQKTIDVSNEAQAISEFKSRFKSKTSFPWEARATAPSEPGKYTWLDVDFGHDDTEGADEQGEDARPSRASTASPTKKARAEAFPSKLSPSVQSLARLMFNQSIIDRTLAELKYDATKQPLGRIGGTTLKRALGVLSSISDSLEQPSGGTQAQLQSLSNEYLSLIPHIFPRNTRPPVINNMEMVKNELDVLATLGEMEAGAKLMKSTAAGDVNPLDARIEGLKLNKLEVLEHDSKEFSILQDYALHTHGQTHQHLRYQVEDIFVVDRADDRANPLGNIGSKKLLWHGSRCSNWPGILSQGLRIAPPEAPVSGYMFGKGIYLADSMSKSAGYTCPHLSEDTGLLVLCEAELGKLLMLRHADYNADEKVKEAKAHSTLGMGQHIPASWEDCAKLGLAKDLKGVLMPVGGLKDDSDNDRSLMYNEYIVYNVEQVKFRYLFRIKFK</sequence>
<evidence type="ECO:0000256" key="8">
    <source>
        <dbReference type="ARBA" id="ARBA00033987"/>
    </source>
</evidence>
<dbReference type="InterPro" id="IPR050800">
    <property type="entry name" value="ARTD/PARP"/>
</dbReference>
<dbReference type="SMART" id="SM00773">
    <property type="entry name" value="WGR"/>
    <property type="match status" value="1"/>
</dbReference>
<keyword evidence="2 9" id="KW-0328">Glycosyltransferase</keyword>
<accession>A0A0P1BPT8</accession>
<evidence type="ECO:0000256" key="3">
    <source>
        <dbReference type="ARBA" id="ARBA00022679"/>
    </source>
</evidence>
<feature type="compositionally biased region" description="Acidic residues" evidence="10">
    <location>
        <begin position="130"/>
        <end position="139"/>
    </location>
</feature>
<evidence type="ECO:0000313" key="15">
    <source>
        <dbReference type="EMBL" id="CEH18905.1"/>
    </source>
</evidence>
<proteinExistence type="inferred from homology"/>
<feature type="region of interest" description="Disordered" evidence="10">
    <location>
        <begin position="290"/>
        <end position="327"/>
    </location>
</feature>
<dbReference type="STRING" id="401625.A0A0P1BPT8"/>
<dbReference type="SUPFAM" id="SSF142921">
    <property type="entry name" value="WGR domain-like"/>
    <property type="match status" value="1"/>
</dbReference>
<dbReference type="GO" id="GO:0006302">
    <property type="term" value="P:double-strand break repair"/>
    <property type="evidence" value="ECO:0007669"/>
    <property type="project" value="TreeGrafter"/>
</dbReference>
<evidence type="ECO:0000256" key="9">
    <source>
        <dbReference type="RuleBase" id="RU362114"/>
    </source>
</evidence>
<keyword evidence="5 9" id="KW-0520">NAD</keyword>
<evidence type="ECO:0000259" key="13">
    <source>
        <dbReference type="PROSITE" id="PS51060"/>
    </source>
</evidence>
<dbReference type="Pfam" id="PF00533">
    <property type="entry name" value="BRCT"/>
    <property type="match status" value="1"/>
</dbReference>
<dbReference type="PROSITE" id="PS51977">
    <property type="entry name" value="WGR"/>
    <property type="match status" value="1"/>
</dbReference>